<reference evidence="2 3" key="1">
    <citation type="submission" date="2016-10" db="EMBL/GenBank/DDBJ databases">
        <authorList>
            <person name="de Groot N.N."/>
        </authorList>
    </citation>
    <scope>NUCLEOTIDE SEQUENCE [LARGE SCALE GENOMIC DNA]</scope>
    <source>
        <strain evidence="2 3">CGMCC 4.2022</strain>
    </source>
</reference>
<dbReference type="Pfam" id="PF13822">
    <property type="entry name" value="ACC_epsilon"/>
    <property type="match status" value="1"/>
</dbReference>
<evidence type="ECO:0000256" key="1">
    <source>
        <dbReference type="SAM" id="MobiDB-lite"/>
    </source>
</evidence>
<dbReference type="EMBL" id="FNIE01000024">
    <property type="protein sequence ID" value="SDP34275.1"/>
    <property type="molecule type" value="Genomic_DNA"/>
</dbReference>
<dbReference type="Proteomes" id="UP000199341">
    <property type="component" value="Unassembled WGS sequence"/>
</dbReference>
<sequence>MDSTLAGPGLLRVRRGAAGPEELAALMAVLHLRAAALASADLPAARPLAAWNRPERHAPYRDPRGWSAPRTGR</sequence>
<dbReference type="GO" id="GO:0003989">
    <property type="term" value="F:acetyl-CoA carboxylase activity"/>
    <property type="evidence" value="ECO:0007669"/>
    <property type="project" value="InterPro"/>
</dbReference>
<gene>
    <name evidence="2" type="ORF">SAMN05216259_12457</name>
</gene>
<feature type="region of interest" description="Disordered" evidence="1">
    <location>
        <begin position="51"/>
        <end position="73"/>
    </location>
</feature>
<accession>A0A1H0RY17</accession>
<evidence type="ECO:0000313" key="2">
    <source>
        <dbReference type="EMBL" id="SDP34275.1"/>
    </source>
</evidence>
<organism evidence="2 3">
    <name type="scientific">Actinacidiphila guanduensis</name>
    <dbReference type="NCBI Taxonomy" id="310781"/>
    <lineage>
        <taxon>Bacteria</taxon>
        <taxon>Bacillati</taxon>
        <taxon>Actinomycetota</taxon>
        <taxon>Actinomycetes</taxon>
        <taxon>Kitasatosporales</taxon>
        <taxon>Streptomycetaceae</taxon>
        <taxon>Actinacidiphila</taxon>
    </lineage>
</organism>
<dbReference type="InterPro" id="IPR032716">
    <property type="entry name" value="ACC_epsilon"/>
</dbReference>
<dbReference type="RefSeq" id="WP_093788357.1">
    <property type="nucleotide sequence ID" value="NZ_FNIE01000024.1"/>
</dbReference>
<feature type="compositionally biased region" description="Basic and acidic residues" evidence="1">
    <location>
        <begin position="53"/>
        <end position="64"/>
    </location>
</feature>
<keyword evidence="3" id="KW-1185">Reference proteome</keyword>
<dbReference type="GO" id="GO:0004658">
    <property type="term" value="F:propionyl-CoA carboxylase activity"/>
    <property type="evidence" value="ECO:0007669"/>
    <property type="project" value="InterPro"/>
</dbReference>
<evidence type="ECO:0000313" key="3">
    <source>
        <dbReference type="Proteomes" id="UP000199341"/>
    </source>
</evidence>
<dbReference type="AlphaFoldDB" id="A0A1H0RY17"/>
<protein>
    <submittedName>
        <fullName evidence="2">Acyl-CoA carboxylase epsilon subunit</fullName>
    </submittedName>
</protein>
<proteinExistence type="predicted"/>
<name>A0A1H0RY17_9ACTN</name>
<dbReference type="STRING" id="310781.SAMN05216259_12457"/>